<accession>A0A9D9EJF1</accession>
<gene>
    <name evidence="1" type="ORF">IAC29_00145</name>
</gene>
<evidence type="ECO:0000313" key="1">
    <source>
        <dbReference type="EMBL" id="MBO8447665.1"/>
    </source>
</evidence>
<name>A0A9D9EJF1_9BACT</name>
<organism evidence="1 2">
    <name type="scientific">Candidatus Cryptobacteroides merdigallinarum</name>
    <dbReference type="NCBI Taxonomy" id="2840770"/>
    <lineage>
        <taxon>Bacteria</taxon>
        <taxon>Pseudomonadati</taxon>
        <taxon>Bacteroidota</taxon>
        <taxon>Bacteroidia</taxon>
        <taxon>Bacteroidales</taxon>
        <taxon>Candidatus Cryptobacteroides</taxon>
    </lineage>
</organism>
<dbReference type="Gene3D" id="3.60.15.10">
    <property type="entry name" value="Ribonuclease Z/Hydroxyacylglutathione hydrolase-like"/>
    <property type="match status" value="1"/>
</dbReference>
<dbReference type="SUPFAM" id="SSF56281">
    <property type="entry name" value="Metallo-hydrolase/oxidoreductase"/>
    <property type="match status" value="1"/>
</dbReference>
<proteinExistence type="predicted"/>
<dbReference type="EMBL" id="JADIMQ010000003">
    <property type="protein sequence ID" value="MBO8447665.1"/>
    <property type="molecule type" value="Genomic_DNA"/>
</dbReference>
<sequence>MKLYLKILCMTASVICMLSCNKDKIDWTVPQHQESQAPVTMQSLWQTSPLDVTEARADLFSSIQSYADTCSSMTFSRFLEGEQWLAGSLIKYNDILACYNAAFDRVINGIAEDVPAGEVHIWMLYNMGYVIKTSSGCFGIDIYHRRGVELAPYLDFYASTHVHQDHRCDALADAMLEAGKPVLTNYLDRPGYEYTTTEDADFTIGNFSIHSFLTNHNNGNTNVPVTVFKIDCGEDTGHFILMHSGDSNFIPEQFDSVKDSEVNVYIPRYAPNELTENNVIGAVFNPDYVLLSHILELSHSDPDSSRWTLQQGLTRASLLNCTNSYMPFWGEKLIWKDGKLQ</sequence>
<dbReference type="Proteomes" id="UP000810252">
    <property type="component" value="Unassembled WGS sequence"/>
</dbReference>
<dbReference type="AlphaFoldDB" id="A0A9D9EJF1"/>
<reference evidence="1" key="2">
    <citation type="journal article" date="2021" name="PeerJ">
        <title>Extensive microbial diversity within the chicken gut microbiome revealed by metagenomics and culture.</title>
        <authorList>
            <person name="Gilroy R."/>
            <person name="Ravi A."/>
            <person name="Getino M."/>
            <person name="Pursley I."/>
            <person name="Horton D.L."/>
            <person name="Alikhan N.F."/>
            <person name="Baker D."/>
            <person name="Gharbi K."/>
            <person name="Hall N."/>
            <person name="Watson M."/>
            <person name="Adriaenssens E.M."/>
            <person name="Foster-Nyarko E."/>
            <person name="Jarju S."/>
            <person name="Secka A."/>
            <person name="Antonio M."/>
            <person name="Oren A."/>
            <person name="Chaudhuri R.R."/>
            <person name="La Ragione R."/>
            <person name="Hildebrand F."/>
            <person name="Pallen M.J."/>
        </authorList>
    </citation>
    <scope>NUCLEOTIDE SEQUENCE</scope>
    <source>
        <strain evidence="1">20514</strain>
    </source>
</reference>
<dbReference type="InterPro" id="IPR036866">
    <property type="entry name" value="RibonucZ/Hydroxyglut_hydro"/>
</dbReference>
<evidence type="ECO:0000313" key="2">
    <source>
        <dbReference type="Proteomes" id="UP000810252"/>
    </source>
</evidence>
<reference evidence="1" key="1">
    <citation type="submission" date="2020-10" db="EMBL/GenBank/DDBJ databases">
        <authorList>
            <person name="Gilroy R."/>
        </authorList>
    </citation>
    <scope>NUCLEOTIDE SEQUENCE</scope>
    <source>
        <strain evidence="1">20514</strain>
    </source>
</reference>
<comment type="caution">
    <text evidence="1">The sequence shown here is derived from an EMBL/GenBank/DDBJ whole genome shotgun (WGS) entry which is preliminary data.</text>
</comment>
<protein>
    <submittedName>
        <fullName evidence="1">Uncharacterized protein</fullName>
    </submittedName>
</protein>